<dbReference type="AlphaFoldDB" id="A0A1I8F4K8"/>
<accession>A0A1I8F4K8</accession>
<name>A0A1I8F4K8_9PLAT</name>
<sequence length="104" mass="10987">LTNESAAICVLFIVGCYGGEAGFAYLTANAAIGGSLVPRLTKPLDAARVLVCLSLLDQRLRFPPMAAAACRPWSCCRDRGMLDCRAALAAQAADGDRLDDWLVA</sequence>
<protein>
    <submittedName>
        <fullName evidence="2">AA_permease domain-containing protein</fullName>
    </submittedName>
</protein>
<reference evidence="2" key="1">
    <citation type="submission" date="2016-11" db="UniProtKB">
        <authorList>
            <consortium name="WormBaseParasite"/>
        </authorList>
    </citation>
    <scope>IDENTIFICATION</scope>
</reference>
<dbReference type="Proteomes" id="UP000095280">
    <property type="component" value="Unplaced"/>
</dbReference>
<dbReference type="WBParaSite" id="maker-unitig_20360-snap-gene-0.3-mRNA-1">
    <property type="protein sequence ID" value="maker-unitig_20360-snap-gene-0.3-mRNA-1"/>
    <property type="gene ID" value="maker-unitig_20360-snap-gene-0.3"/>
</dbReference>
<evidence type="ECO:0000313" key="1">
    <source>
        <dbReference type="Proteomes" id="UP000095280"/>
    </source>
</evidence>
<proteinExistence type="predicted"/>
<evidence type="ECO:0000313" key="2">
    <source>
        <dbReference type="WBParaSite" id="maker-unitig_20360-snap-gene-0.3-mRNA-1"/>
    </source>
</evidence>
<organism evidence="1 2">
    <name type="scientific">Macrostomum lignano</name>
    <dbReference type="NCBI Taxonomy" id="282301"/>
    <lineage>
        <taxon>Eukaryota</taxon>
        <taxon>Metazoa</taxon>
        <taxon>Spiralia</taxon>
        <taxon>Lophotrochozoa</taxon>
        <taxon>Platyhelminthes</taxon>
        <taxon>Rhabditophora</taxon>
        <taxon>Macrostomorpha</taxon>
        <taxon>Macrostomida</taxon>
        <taxon>Macrostomidae</taxon>
        <taxon>Macrostomum</taxon>
    </lineage>
</organism>
<keyword evidence="1" id="KW-1185">Reference proteome</keyword>